<evidence type="ECO:0000313" key="7">
    <source>
        <dbReference type="Proteomes" id="UP000433406"/>
    </source>
</evidence>
<gene>
    <name evidence="6" type="ORF">GGQ22_04485</name>
</gene>
<dbReference type="GO" id="GO:0006508">
    <property type="term" value="P:proteolysis"/>
    <property type="evidence" value="ECO:0007669"/>
    <property type="project" value="UniProtKB-KW"/>
</dbReference>
<dbReference type="InterPro" id="IPR009003">
    <property type="entry name" value="Peptidase_S1_PA"/>
</dbReference>
<evidence type="ECO:0008006" key="8">
    <source>
        <dbReference type="Google" id="ProtNLM"/>
    </source>
</evidence>
<dbReference type="Gene3D" id="2.40.10.10">
    <property type="entry name" value="Trypsin-like serine proteases"/>
    <property type="match status" value="2"/>
</dbReference>
<dbReference type="InterPro" id="IPR043504">
    <property type="entry name" value="Peptidase_S1_PA_chymotrypsin"/>
</dbReference>
<sequence>MKYGQRKLALAMAAISCAIVTSPLLAAPSSSHVTGQARDKAANILDFDDLVSSLEDIRDYEGFASIMVDPGARRVNVYWSGPVPNEVGRFRTSAADVAVELTISEAPFTKAELSAAADEVKESARESGVQLSAIFFAPDASGLTVEVNSEGRSSGARGQSADNLAVDSNVPISYETGGDALPRARNDMVAPFKGGGVLLARQGNGTTAVCTAGFTVLKNGVGHLLSAGHCAPGGDPDWVRNGNQSVTVADGPGDVDVAPALDSLLIDPDPSPATDAQTFHGGLNTNDKKAVAGKSSPSVGEAVCISGSNTGGHCNAVIYEVGQFLCGATENDSWCDGFRVRSTNGNVIGGAGDSGSPVYVERSDGKVGARGIYVSGVNGFQTSCPVIRHGSTTDTSSCDTRINVVGINPILTRWGATLETS</sequence>
<dbReference type="GO" id="GO:0004252">
    <property type="term" value="F:serine-type endopeptidase activity"/>
    <property type="evidence" value="ECO:0007669"/>
    <property type="project" value="InterPro"/>
</dbReference>
<keyword evidence="2" id="KW-0645">Protease</keyword>
<dbReference type="PRINTS" id="PR00861">
    <property type="entry name" value="ALYTICPTASE"/>
</dbReference>
<comment type="similarity">
    <text evidence="1">Belongs to the peptidase S1 family.</text>
</comment>
<keyword evidence="4" id="KW-0720">Serine protease</keyword>
<dbReference type="SUPFAM" id="SSF50494">
    <property type="entry name" value="Trypsin-like serine proteases"/>
    <property type="match status" value="1"/>
</dbReference>
<evidence type="ECO:0000256" key="3">
    <source>
        <dbReference type="ARBA" id="ARBA00022801"/>
    </source>
</evidence>
<dbReference type="Proteomes" id="UP000433406">
    <property type="component" value="Unassembled WGS sequence"/>
</dbReference>
<evidence type="ECO:0000256" key="2">
    <source>
        <dbReference type="ARBA" id="ARBA00022670"/>
    </source>
</evidence>
<accession>A0A6I3J593</accession>
<reference evidence="6 7" key="1">
    <citation type="submission" date="2019-10" db="EMBL/GenBank/DDBJ databases">
        <title>Nocardioides novel species isolated from the excrement of Marmot.</title>
        <authorList>
            <person name="Zhang G."/>
        </authorList>
    </citation>
    <scope>NUCLEOTIDE SEQUENCE [LARGE SCALE GENOMIC DNA]</scope>
    <source>
        <strain evidence="7">zg-579</strain>
    </source>
</reference>
<dbReference type="AlphaFoldDB" id="A0A6I3J593"/>
<dbReference type="InterPro" id="IPR001316">
    <property type="entry name" value="Pept_S1A_streptogrisin"/>
</dbReference>
<dbReference type="RefSeq" id="WP_154614150.1">
    <property type="nucleotide sequence ID" value="NZ_CP053660.1"/>
</dbReference>
<keyword evidence="7" id="KW-1185">Reference proteome</keyword>
<keyword evidence="5" id="KW-1015">Disulfide bond</keyword>
<evidence type="ECO:0000256" key="5">
    <source>
        <dbReference type="ARBA" id="ARBA00023157"/>
    </source>
</evidence>
<dbReference type="EMBL" id="WLCI01000005">
    <property type="protein sequence ID" value="MTB94334.1"/>
    <property type="molecule type" value="Genomic_DNA"/>
</dbReference>
<evidence type="ECO:0000313" key="6">
    <source>
        <dbReference type="EMBL" id="MTB94334.1"/>
    </source>
</evidence>
<evidence type="ECO:0000256" key="1">
    <source>
        <dbReference type="ARBA" id="ARBA00007664"/>
    </source>
</evidence>
<comment type="caution">
    <text evidence="6">The sequence shown here is derived from an EMBL/GenBank/DDBJ whole genome shotgun (WGS) entry which is preliminary data.</text>
</comment>
<protein>
    <recommendedName>
        <fullName evidence="8">S1 family peptidase</fullName>
    </recommendedName>
</protein>
<evidence type="ECO:0000256" key="4">
    <source>
        <dbReference type="ARBA" id="ARBA00022825"/>
    </source>
</evidence>
<proteinExistence type="inferred from homology"/>
<keyword evidence="3" id="KW-0378">Hydrolase</keyword>
<name>A0A6I3J593_9ACTN</name>
<organism evidence="6 7">
    <name type="scientific">Nocardioides marmotae</name>
    <dbReference type="NCBI Taxonomy" id="2663857"/>
    <lineage>
        <taxon>Bacteria</taxon>
        <taxon>Bacillati</taxon>
        <taxon>Actinomycetota</taxon>
        <taxon>Actinomycetes</taxon>
        <taxon>Propionibacteriales</taxon>
        <taxon>Nocardioidaceae</taxon>
        <taxon>Nocardioides</taxon>
    </lineage>
</organism>